<dbReference type="AlphaFoldDB" id="J1I4X0"/>
<accession>J1I4X0</accession>
<evidence type="ECO:0000313" key="1">
    <source>
        <dbReference type="EMBL" id="EJF53785.1"/>
    </source>
</evidence>
<dbReference type="EMBL" id="JH719942">
    <property type="protein sequence ID" value="EJF53785.1"/>
    <property type="molecule type" value="Genomic_DNA"/>
</dbReference>
<protein>
    <submittedName>
        <fullName evidence="1">Uncharacterized protein</fullName>
    </submittedName>
</protein>
<sequence length="39" mass="4078">MSFRSGRAVAQLAGLLGPALFFALLKKLGLALRATAIHP</sequence>
<organism evidence="1 2">
    <name type="scientific">Saprospira grandis DSM 2844</name>
    <dbReference type="NCBI Taxonomy" id="694433"/>
    <lineage>
        <taxon>Bacteria</taxon>
        <taxon>Pseudomonadati</taxon>
        <taxon>Bacteroidota</taxon>
        <taxon>Saprospiria</taxon>
        <taxon>Saprospirales</taxon>
        <taxon>Saprospiraceae</taxon>
        <taxon>Saprospira</taxon>
    </lineage>
</organism>
<name>J1I4X0_9BACT</name>
<proteinExistence type="predicted"/>
<evidence type="ECO:0000313" key="2">
    <source>
        <dbReference type="Proteomes" id="UP000005113"/>
    </source>
</evidence>
<dbReference type="Proteomes" id="UP000005113">
    <property type="component" value="Unassembled WGS sequence"/>
</dbReference>
<dbReference type="HOGENOM" id="CLU_3316763_0_0_10"/>
<reference evidence="2" key="1">
    <citation type="journal article" date="2012" name="Stand. Genomic Sci.">
        <title>Permanent draft genome sequence of the gliding predator Saprospira grandis strain Sa g1 (= HR1).</title>
        <authorList>
            <person name="Mavromatis K."/>
            <person name="Chertkov O."/>
            <person name="Lapidus A."/>
            <person name="Nolan M."/>
            <person name="Lucas S."/>
            <person name="Tice H."/>
            <person name="Del Rio T.G."/>
            <person name="Cheng J.F."/>
            <person name="Han C."/>
            <person name="Tapia R."/>
            <person name="Bruce D."/>
            <person name="Goodwin L.A."/>
            <person name="Pitluck S."/>
            <person name="Huntemann M."/>
            <person name="Liolios K."/>
            <person name="Pagani I."/>
            <person name="Ivanova N."/>
            <person name="Mikhailova N."/>
            <person name="Pati A."/>
            <person name="Chen A."/>
            <person name="Palaniappan K."/>
            <person name="Land M."/>
            <person name="Brambilla E.M."/>
            <person name="Rohde M."/>
            <person name="Spring S."/>
            <person name="Goker M."/>
            <person name="Detter J.C."/>
            <person name="Bristow J."/>
            <person name="Eisen J.A."/>
            <person name="Markowitz V."/>
            <person name="Hugenholtz P."/>
            <person name="Kyrpides N.C."/>
            <person name="Klenk H.P."/>
            <person name="Woyke T."/>
        </authorList>
    </citation>
    <scope>NUCLEOTIDE SEQUENCE [LARGE SCALE GENOMIC DNA]</scope>
    <source>
        <strain evidence="2">DSM 2844</strain>
    </source>
</reference>
<gene>
    <name evidence="1" type="ORF">SapgrDRAFT_2100</name>
</gene>